<evidence type="ECO:0000313" key="1">
    <source>
        <dbReference type="EMBL" id="MBX47090.1"/>
    </source>
</evidence>
<accession>A0A2P2NXA5</accession>
<dbReference type="AlphaFoldDB" id="A0A2P2NXA5"/>
<proteinExistence type="predicted"/>
<sequence length="50" mass="5790">MHVMHVACSLLCKNRRASVQLLRFLEIEQLCFSFSSYNKGLSFSLFSLSF</sequence>
<reference evidence="1" key="1">
    <citation type="submission" date="2018-02" db="EMBL/GenBank/DDBJ databases">
        <title>Rhizophora mucronata_Transcriptome.</title>
        <authorList>
            <person name="Meera S.P."/>
            <person name="Sreeshan A."/>
            <person name="Augustine A."/>
        </authorList>
    </citation>
    <scope>NUCLEOTIDE SEQUENCE</scope>
    <source>
        <tissue evidence="1">Leaf</tissue>
    </source>
</reference>
<dbReference type="EMBL" id="GGEC01066606">
    <property type="protein sequence ID" value="MBX47090.1"/>
    <property type="molecule type" value="Transcribed_RNA"/>
</dbReference>
<organism evidence="1">
    <name type="scientific">Rhizophora mucronata</name>
    <name type="common">Asiatic mangrove</name>
    <dbReference type="NCBI Taxonomy" id="61149"/>
    <lineage>
        <taxon>Eukaryota</taxon>
        <taxon>Viridiplantae</taxon>
        <taxon>Streptophyta</taxon>
        <taxon>Embryophyta</taxon>
        <taxon>Tracheophyta</taxon>
        <taxon>Spermatophyta</taxon>
        <taxon>Magnoliopsida</taxon>
        <taxon>eudicotyledons</taxon>
        <taxon>Gunneridae</taxon>
        <taxon>Pentapetalae</taxon>
        <taxon>rosids</taxon>
        <taxon>fabids</taxon>
        <taxon>Malpighiales</taxon>
        <taxon>Rhizophoraceae</taxon>
        <taxon>Rhizophora</taxon>
    </lineage>
</organism>
<protein>
    <submittedName>
        <fullName evidence="1">Uncharacterized protein</fullName>
    </submittedName>
</protein>
<name>A0A2P2NXA5_RHIMU</name>